<protein>
    <submittedName>
        <fullName evidence="1">Uncharacterized protein</fullName>
    </submittedName>
</protein>
<organism evidence="1 2">
    <name type="scientific">Favolaschia claudopus</name>
    <dbReference type="NCBI Taxonomy" id="2862362"/>
    <lineage>
        <taxon>Eukaryota</taxon>
        <taxon>Fungi</taxon>
        <taxon>Dikarya</taxon>
        <taxon>Basidiomycota</taxon>
        <taxon>Agaricomycotina</taxon>
        <taxon>Agaricomycetes</taxon>
        <taxon>Agaricomycetidae</taxon>
        <taxon>Agaricales</taxon>
        <taxon>Marasmiineae</taxon>
        <taxon>Mycenaceae</taxon>
        <taxon>Favolaschia</taxon>
    </lineage>
</organism>
<reference evidence="1 2" key="1">
    <citation type="journal article" date="2024" name="J Genomics">
        <title>Draft genome sequencing and assembly of Favolaschia claudopus CIRM-BRFM 2984 isolated from oak limbs.</title>
        <authorList>
            <person name="Navarro D."/>
            <person name="Drula E."/>
            <person name="Chaduli D."/>
            <person name="Cazenave R."/>
            <person name="Ahrendt S."/>
            <person name="Wang J."/>
            <person name="Lipzen A."/>
            <person name="Daum C."/>
            <person name="Barry K."/>
            <person name="Grigoriev I.V."/>
            <person name="Favel A."/>
            <person name="Rosso M.N."/>
            <person name="Martin F."/>
        </authorList>
    </citation>
    <scope>NUCLEOTIDE SEQUENCE [LARGE SCALE GENOMIC DNA]</scope>
    <source>
        <strain evidence="1 2">CIRM-BRFM 2984</strain>
    </source>
</reference>
<keyword evidence="2" id="KW-1185">Reference proteome</keyword>
<dbReference type="AlphaFoldDB" id="A0AAW0BRX6"/>
<gene>
    <name evidence="1" type="ORF">R3P38DRAFT_2934478</name>
</gene>
<evidence type="ECO:0000313" key="1">
    <source>
        <dbReference type="EMBL" id="KAK7029204.1"/>
    </source>
</evidence>
<proteinExistence type="predicted"/>
<dbReference type="Proteomes" id="UP001362999">
    <property type="component" value="Unassembled WGS sequence"/>
</dbReference>
<name>A0AAW0BRX6_9AGAR</name>
<accession>A0AAW0BRX6</accession>
<comment type="caution">
    <text evidence="1">The sequence shown here is derived from an EMBL/GenBank/DDBJ whole genome shotgun (WGS) entry which is preliminary data.</text>
</comment>
<dbReference type="EMBL" id="JAWWNJ010000027">
    <property type="protein sequence ID" value="KAK7029204.1"/>
    <property type="molecule type" value="Genomic_DNA"/>
</dbReference>
<evidence type="ECO:0000313" key="2">
    <source>
        <dbReference type="Proteomes" id="UP001362999"/>
    </source>
</evidence>
<sequence length="333" mass="37436">MSDEFAPGHKRRRSLQDSPVDLTIMQKARSSLLSLQRELEGIDETQDQLTTIMAQIDIVQQILGTAKKPKVSFSSISKADLKNVGIERKLLQMQSAQLASMLEAEVAKTSHVQQLCLRIERIYRHVSMRFEAGPRMILDAVLLTVAEISSDGDTKVPVAILPEMRIASGEGVLLKNPVTDFELWVTGSVNYGLCTYEQEDLRRDRVLSADVDDARLLAKSKIFLIEAKRLQDKPLYDFMPEAIAQAVALCEVTKTQTVRFCLTDGRKWVFCLFSKNPAGERVCYEGNSFSIPEPSALLNGALWQESVRQVVELVHHWLVEEKDPMEDSLSSLQ</sequence>